<dbReference type="InterPro" id="IPR016181">
    <property type="entry name" value="Acyl_CoA_acyltransferase"/>
</dbReference>
<dbReference type="GO" id="GO:0016747">
    <property type="term" value="F:acyltransferase activity, transferring groups other than amino-acyl groups"/>
    <property type="evidence" value="ECO:0007669"/>
    <property type="project" value="InterPro"/>
</dbReference>
<evidence type="ECO:0000313" key="5">
    <source>
        <dbReference type="Proteomes" id="UP000617734"/>
    </source>
</evidence>
<gene>
    <name evidence="4" type="ORF">GCM10018781_53630</name>
</gene>
<keyword evidence="1" id="KW-0808">Transferase</keyword>
<dbReference type="RefSeq" id="WP_190213479.1">
    <property type="nucleotide sequence ID" value="NZ_BNBO01000036.1"/>
</dbReference>
<dbReference type="Pfam" id="PF00583">
    <property type="entry name" value="Acetyltransf_1"/>
    <property type="match status" value="1"/>
</dbReference>
<dbReference type="AlphaFoldDB" id="A0A919KYQ4"/>
<comment type="caution">
    <text evidence="4">The sequence shown here is derived from an EMBL/GenBank/DDBJ whole genome shotgun (WGS) entry which is preliminary data.</text>
</comment>
<dbReference type="GeneID" id="95355725"/>
<organism evidence="4 5">
    <name type="scientific">Kitasatospora indigofera</name>
    <dbReference type="NCBI Taxonomy" id="67307"/>
    <lineage>
        <taxon>Bacteria</taxon>
        <taxon>Bacillati</taxon>
        <taxon>Actinomycetota</taxon>
        <taxon>Actinomycetes</taxon>
        <taxon>Kitasatosporales</taxon>
        <taxon>Streptomycetaceae</taxon>
        <taxon>Kitasatospora</taxon>
    </lineage>
</organism>
<dbReference type="InterPro" id="IPR050832">
    <property type="entry name" value="Bact_Acetyltransf"/>
</dbReference>
<accession>A0A919KYQ4</accession>
<proteinExistence type="predicted"/>
<dbReference type="SUPFAM" id="SSF55729">
    <property type="entry name" value="Acyl-CoA N-acyltransferases (Nat)"/>
    <property type="match status" value="1"/>
</dbReference>
<dbReference type="EMBL" id="BNBO01000036">
    <property type="protein sequence ID" value="GHH78250.1"/>
    <property type="molecule type" value="Genomic_DNA"/>
</dbReference>
<dbReference type="CDD" id="cd04301">
    <property type="entry name" value="NAT_SF"/>
    <property type="match status" value="1"/>
</dbReference>
<keyword evidence="5" id="KW-1185">Reference proteome</keyword>
<dbReference type="Proteomes" id="UP000617734">
    <property type="component" value="Unassembled WGS sequence"/>
</dbReference>
<reference evidence="4" key="2">
    <citation type="submission" date="2020-09" db="EMBL/GenBank/DDBJ databases">
        <authorList>
            <person name="Sun Q."/>
            <person name="Ohkuma M."/>
        </authorList>
    </citation>
    <scope>NUCLEOTIDE SEQUENCE</scope>
    <source>
        <strain evidence="4">JCM 4646</strain>
    </source>
</reference>
<dbReference type="Gene3D" id="3.40.630.30">
    <property type="match status" value="1"/>
</dbReference>
<dbReference type="PROSITE" id="PS51186">
    <property type="entry name" value="GNAT"/>
    <property type="match status" value="1"/>
</dbReference>
<dbReference type="InterPro" id="IPR000182">
    <property type="entry name" value="GNAT_dom"/>
</dbReference>
<feature type="domain" description="N-acetyltransferase" evidence="3">
    <location>
        <begin position="6"/>
        <end position="148"/>
    </location>
</feature>
<sequence length="148" mass="16929">MTQDGVSIDRLSPGDRAEWEVLFRGYLDFYRREITPEMYERAWTAFLDDTVMHAFGARTDGRLVGITHFLVHASTTAPDVCYLQDLFTAPEARGRGVGRALIAAVTDWARERDCSRVYWSTQETNATARRLYDQVAVNRGFILYQIAL</sequence>
<evidence type="ECO:0000313" key="4">
    <source>
        <dbReference type="EMBL" id="GHH78250.1"/>
    </source>
</evidence>
<keyword evidence="2" id="KW-0012">Acyltransferase</keyword>
<evidence type="ECO:0000256" key="2">
    <source>
        <dbReference type="ARBA" id="ARBA00023315"/>
    </source>
</evidence>
<reference evidence="4" key="1">
    <citation type="journal article" date="2014" name="Int. J. Syst. Evol. Microbiol.">
        <title>Complete genome sequence of Corynebacterium casei LMG S-19264T (=DSM 44701T), isolated from a smear-ripened cheese.</title>
        <authorList>
            <consortium name="US DOE Joint Genome Institute (JGI-PGF)"/>
            <person name="Walter F."/>
            <person name="Albersmeier A."/>
            <person name="Kalinowski J."/>
            <person name="Ruckert C."/>
        </authorList>
    </citation>
    <scope>NUCLEOTIDE SEQUENCE</scope>
    <source>
        <strain evidence="4">JCM 4646</strain>
    </source>
</reference>
<evidence type="ECO:0000259" key="3">
    <source>
        <dbReference type="PROSITE" id="PS51186"/>
    </source>
</evidence>
<evidence type="ECO:0000256" key="1">
    <source>
        <dbReference type="ARBA" id="ARBA00022679"/>
    </source>
</evidence>
<dbReference type="PANTHER" id="PTHR43877">
    <property type="entry name" value="AMINOALKYLPHOSPHONATE N-ACETYLTRANSFERASE-RELATED-RELATED"/>
    <property type="match status" value="1"/>
</dbReference>
<protein>
    <submittedName>
        <fullName evidence="4">N-acetyltransferase</fullName>
    </submittedName>
</protein>
<name>A0A919KYQ4_9ACTN</name>